<organism evidence="1 2">
    <name type="scientific">Schistosoma mattheei</name>
    <dbReference type="NCBI Taxonomy" id="31246"/>
    <lineage>
        <taxon>Eukaryota</taxon>
        <taxon>Metazoa</taxon>
        <taxon>Spiralia</taxon>
        <taxon>Lophotrochozoa</taxon>
        <taxon>Platyhelminthes</taxon>
        <taxon>Trematoda</taxon>
        <taxon>Digenea</taxon>
        <taxon>Strigeidida</taxon>
        <taxon>Schistosomatoidea</taxon>
        <taxon>Schistosomatidae</taxon>
        <taxon>Schistosoma</taxon>
    </lineage>
</organism>
<evidence type="ECO:0000313" key="1">
    <source>
        <dbReference type="EMBL" id="VDP58358.1"/>
    </source>
</evidence>
<dbReference type="Proteomes" id="UP000269396">
    <property type="component" value="Unassembled WGS sequence"/>
</dbReference>
<dbReference type="EMBL" id="UZAL01031523">
    <property type="protein sequence ID" value="VDP58358.1"/>
    <property type="molecule type" value="Genomic_DNA"/>
</dbReference>
<dbReference type="AlphaFoldDB" id="A0A183PAW3"/>
<keyword evidence="2" id="KW-1185">Reference proteome</keyword>
<name>A0A183PAW3_9TREM</name>
<evidence type="ECO:0000313" key="2">
    <source>
        <dbReference type="Proteomes" id="UP000269396"/>
    </source>
</evidence>
<reference evidence="1 2" key="1">
    <citation type="submission" date="2018-11" db="EMBL/GenBank/DDBJ databases">
        <authorList>
            <consortium name="Pathogen Informatics"/>
        </authorList>
    </citation>
    <scope>NUCLEOTIDE SEQUENCE [LARGE SCALE GENOMIC DNA]</scope>
    <source>
        <strain>Denwood</strain>
        <strain evidence="2">Zambia</strain>
    </source>
</reference>
<sequence>MVVGHSQQQTLNLGFMPLGTRQQGMPATSRELVFPDGFDPVSSSLTVRNVTTWLSGPRPTSCRTAQIASYRASISSLKITGYRYRSILYDDASCSPVALDMWKLVLL</sequence>
<proteinExistence type="predicted"/>
<accession>A0A183PAW3</accession>
<protein>
    <submittedName>
        <fullName evidence="1">Uncharacterized protein</fullName>
    </submittedName>
</protein>
<gene>
    <name evidence="1" type="ORF">SMTD_LOCUS11499</name>
</gene>